<reference evidence="5 6" key="1">
    <citation type="submission" date="2021-06" db="EMBL/GenBank/DDBJ databases">
        <title>Description of novel taxa of the family Lachnospiraceae.</title>
        <authorList>
            <person name="Chaplin A.V."/>
            <person name="Sokolova S.R."/>
            <person name="Pikina A.P."/>
            <person name="Korzhanova M."/>
            <person name="Belova V."/>
            <person name="Korostin D."/>
            <person name="Efimov B.A."/>
        </authorList>
    </citation>
    <scope>NUCLEOTIDE SEQUENCE [LARGE SCALE GENOMIC DNA]</scope>
    <source>
        <strain evidence="5 6">ASD4241</strain>
    </source>
</reference>
<keyword evidence="3 5" id="KW-0808">Transferase</keyword>
<dbReference type="Pfam" id="PF06925">
    <property type="entry name" value="MGDG_synth"/>
    <property type="match status" value="1"/>
</dbReference>
<protein>
    <submittedName>
        <fullName evidence="5">Glycosyl transferase</fullName>
    </submittedName>
</protein>
<dbReference type="PANTHER" id="PTHR43025:SF3">
    <property type="entry name" value="MONOGALACTOSYLDIACYLGLYCEROL SYNTHASE 1, CHLOROPLASTIC"/>
    <property type="match status" value="1"/>
</dbReference>
<keyword evidence="6" id="KW-1185">Reference proteome</keyword>
<feature type="domain" description="Diacylglycerol glucosyltransferase N-terminal" evidence="4">
    <location>
        <begin position="14"/>
        <end position="182"/>
    </location>
</feature>
<evidence type="ECO:0000256" key="1">
    <source>
        <dbReference type="ARBA" id="ARBA00006962"/>
    </source>
</evidence>
<evidence type="ECO:0000259" key="4">
    <source>
        <dbReference type="Pfam" id="PF06925"/>
    </source>
</evidence>
<organism evidence="5 6">
    <name type="scientific">Diplocloster modestus</name>
    <dbReference type="NCBI Taxonomy" id="2850322"/>
    <lineage>
        <taxon>Bacteria</taxon>
        <taxon>Bacillati</taxon>
        <taxon>Bacillota</taxon>
        <taxon>Clostridia</taxon>
        <taxon>Lachnospirales</taxon>
        <taxon>Lachnospiraceae</taxon>
        <taxon>Diplocloster</taxon>
    </lineage>
</organism>
<accession>A0ABS6K2P8</accession>
<evidence type="ECO:0000256" key="2">
    <source>
        <dbReference type="ARBA" id="ARBA00022676"/>
    </source>
</evidence>
<proteinExistence type="inferred from homology"/>
<dbReference type="EMBL" id="JAHQCX010000001">
    <property type="protein sequence ID" value="MBU9724662.1"/>
    <property type="molecule type" value="Genomic_DNA"/>
</dbReference>
<dbReference type="Proteomes" id="UP001314681">
    <property type="component" value="Unassembled WGS sequence"/>
</dbReference>
<name>A0ABS6K2P8_9FIRM</name>
<comment type="similarity">
    <text evidence="1">Belongs to the glycosyltransferase 28 family.</text>
</comment>
<dbReference type="PANTHER" id="PTHR43025">
    <property type="entry name" value="MONOGALACTOSYLDIACYLGLYCEROL SYNTHASE"/>
    <property type="match status" value="1"/>
</dbReference>
<keyword evidence="2" id="KW-0328">Glycosyltransferase</keyword>
<dbReference type="InterPro" id="IPR050519">
    <property type="entry name" value="Glycosyltransf_28_UgtP"/>
</dbReference>
<comment type="caution">
    <text evidence="5">The sequence shown here is derived from an EMBL/GenBank/DDBJ whole genome shotgun (WGS) entry which is preliminary data.</text>
</comment>
<evidence type="ECO:0000313" key="5">
    <source>
        <dbReference type="EMBL" id="MBU9724662.1"/>
    </source>
</evidence>
<gene>
    <name evidence="5" type="ORF">KTH90_01400</name>
</gene>
<evidence type="ECO:0000313" key="6">
    <source>
        <dbReference type="Proteomes" id="UP001314681"/>
    </source>
</evidence>
<dbReference type="GO" id="GO:0016740">
    <property type="term" value="F:transferase activity"/>
    <property type="evidence" value="ECO:0007669"/>
    <property type="project" value="UniProtKB-KW"/>
</dbReference>
<dbReference type="Gene3D" id="3.40.50.2000">
    <property type="entry name" value="Glycogen Phosphorylase B"/>
    <property type="match status" value="1"/>
</dbReference>
<evidence type="ECO:0000256" key="3">
    <source>
        <dbReference type="ARBA" id="ARBA00022679"/>
    </source>
</evidence>
<sequence>MRVLVISCNTGEGHNAAGRAIYENLTDRGIDAEFVNMMSLMGEKVDRAVSGTYVKSTRIPFVFHTIYRIGGALSRLLFKMHVKSPVYLANRKCCGKLGGYIEEKEFDVVVTPHLFCAETLTALKRAGRLKAKTMAVCTDYTSIPFWEETELDYYVIPHEDLIEEFVNKGIPREKLLPYGIPVMKAFRTRIGREKARMIINSRENIHLDTRKRTYLVMSGSMGFGKVELLTVNLIRYYGDRVNVVIICGNNEKLRRRLNFLFSGHKNVIICGFTKHVSLYMDACDVIFTKPGGLSGTEAAVKNIPIVHTNPIPGCETRNAEFFSRRGMSCSCTKIKDQLQAARQLCKDEIMRNQMLEAQRAYIYPETCDRIVDKIMETGGNAICS</sequence>
<dbReference type="RefSeq" id="WP_238726145.1">
    <property type="nucleotide sequence ID" value="NZ_JAHQCX010000001.1"/>
</dbReference>
<dbReference type="InterPro" id="IPR009695">
    <property type="entry name" value="Diacylglyc_glucosyltr_N"/>
</dbReference>
<dbReference type="SUPFAM" id="SSF53756">
    <property type="entry name" value="UDP-Glycosyltransferase/glycogen phosphorylase"/>
    <property type="match status" value="1"/>
</dbReference>